<dbReference type="EMBL" id="VSSQ01036309">
    <property type="protein sequence ID" value="MPM88750.1"/>
    <property type="molecule type" value="Genomic_DNA"/>
</dbReference>
<protein>
    <submittedName>
        <fullName evidence="2">Uncharacterized protein</fullName>
    </submittedName>
</protein>
<sequence length="110" mass="12682">MGMVFAQAVAYDTRALTKRLVGLQAQFIHRVKDAAVNGFQAVPHVRQGAVNNDRHGIRNEALLHFGFQLDWYDPVDRHRRQRRLCWLRSCDVVFFFHTLTLSSIVTALAF</sequence>
<feature type="transmembrane region" description="Helical" evidence="1">
    <location>
        <begin position="86"/>
        <end position="109"/>
    </location>
</feature>
<name>A0A645DGZ8_9ZZZZ</name>
<comment type="caution">
    <text evidence="2">The sequence shown here is derived from an EMBL/GenBank/DDBJ whole genome shotgun (WGS) entry which is preliminary data.</text>
</comment>
<reference evidence="2" key="1">
    <citation type="submission" date="2019-08" db="EMBL/GenBank/DDBJ databases">
        <authorList>
            <person name="Kucharzyk K."/>
            <person name="Murdoch R.W."/>
            <person name="Higgins S."/>
            <person name="Loffler F."/>
        </authorList>
    </citation>
    <scope>NUCLEOTIDE SEQUENCE</scope>
</reference>
<evidence type="ECO:0000256" key="1">
    <source>
        <dbReference type="SAM" id="Phobius"/>
    </source>
</evidence>
<proteinExistence type="predicted"/>
<dbReference type="AlphaFoldDB" id="A0A645DGZ8"/>
<keyword evidence="1" id="KW-0812">Transmembrane</keyword>
<evidence type="ECO:0000313" key="2">
    <source>
        <dbReference type="EMBL" id="MPM88750.1"/>
    </source>
</evidence>
<accession>A0A645DGZ8</accession>
<organism evidence="2">
    <name type="scientific">bioreactor metagenome</name>
    <dbReference type="NCBI Taxonomy" id="1076179"/>
    <lineage>
        <taxon>unclassified sequences</taxon>
        <taxon>metagenomes</taxon>
        <taxon>ecological metagenomes</taxon>
    </lineage>
</organism>
<gene>
    <name evidence="2" type="ORF">SDC9_135854</name>
</gene>
<keyword evidence="1" id="KW-1133">Transmembrane helix</keyword>
<keyword evidence="1" id="KW-0472">Membrane</keyword>